<dbReference type="Pfam" id="PF00355">
    <property type="entry name" value="Rieske"/>
    <property type="match status" value="1"/>
</dbReference>
<dbReference type="PANTHER" id="PTHR21266:SF60">
    <property type="entry name" value="3-KETOSTEROID-9-ALPHA-MONOOXYGENASE, OXYGENASE COMPONENT"/>
    <property type="match status" value="1"/>
</dbReference>
<dbReference type="Proteomes" id="UP000305109">
    <property type="component" value="Unassembled WGS sequence"/>
</dbReference>
<evidence type="ECO:0000256" key="6">
    <source>
        <dbReference type="ARBA" id="ARBA00023004"/>
    </source>
</evidence>
<keyword evidence="6" id="KW-0408">Iron</keyword>
<keyword evidence="4" id="KW-0442">Lipid degradation</keyword>
<comment type="cofactor">
    <cofactor evidence="1">
        <name>Fe cation</name>
        <dbReference type="ChEBI" id="CHEBI:24875"/>
    </cofactor>
</comment>
<accession>A0ABY2RL04</accession>
<keyword evidence="3" id="KW-0479">Metal-binding</keyword>
<dbReference type="InterPro" id="IPR017941">
    <property type="entry name" value="Rieske_2Fe-2S"/>
</dbReference>
<dbReference type="EMBL" id="SUMD01000004">
    <property type="protein sequence ID" value="TJZ78439.1"/>
    <property type="molecule type" value="Genomic_DNA"/>
</dbReference>
<evidence type="ECO:0000256" key="2">
    <source>
        <dbReference type="ARBA" id="ARBA00022714"/>
    </source>
</evidence>
<dbReference type="InterPro" id="IPR036922">
    <property type="entry name" value="Rieske_2Fe-2S_sf"/>
</dbReference>
<dbReference type="PANTHER" id="PTHR21266">
    <property type="entry name" value="IRON-SULFUR DOMAIN CONTAINING PROTEIN"/>
    <property type="match status" value="1"/>
</dbReference>
<dbReference type="PROSITE" id="PS51296">
    <property type="entry name" value="RIESKE"/>
    <property type="match status" value="1"/>
</dbReference>
<dbReference type="SUPFAM" id="SSF55961">
    <property type="entry name" value="Bet v1-like"/>
    <property type="match status" value="1"/>
</dbReference>
<evidence type="ECO:0000256" key="8">
    <source>
        <dbReference type="ARBA" id="ARBA00023098"/>
    </source>
</evidence>
<evidence type="ECO:0000259" key="12">
    <source>
        <dbReference type="PROSITE" id="PS51296"/>
    </source>
</evidence>
<evidence type="ECO:0000313" key="13">
    <source>
        <dbReference type="EMBL" id="TJZ78439.1"/>
    </source>
</evidence>
<protein>
    <recommendedName>
        <fullName evidence="10">Rieske-type oxygenase</fullName>
    </recommendedName>
</protein>
<keyword evidence="8" id="KW-0443">Lipid metabolism</keyword>
<keyword evidence="7" id="KW-0411">Iron-sulfur</keyword>
<evidence type="ECO:0000256" key="4">
    <source>
        <dbReference type="ARBA" id="ARBA00022963"/>
    </source>
</evidence>
<dbReference type="SUPFAM" id="SSF50022">
    <property type="entry name" value="ISP domain"/>
    <property type="match status" value="1"/>
</dbReference>
<dbReference type="Gene3D" id="3.90.380.10">
    <property type="entry name" value="Naphthalene 1,2-dioxygenase Alpha Subunit, Chain A, domain 1"/>
    <property type="match status" value="1"/>
</dbReference>
<dbReference type="RefSeq" id="WP_136909516.1">
    <property type="nucleotide sequence ID" value="NZ_SUMD01000004.1"/>
</dbReference>
<name>A0ABY2RL04_9NOCA</name>
<evidence type="ECO:0000313" key="14">
    <source>
        <dbReference type="Proteomes" id="UP000305109"/>
    </source>
</evidence>
<gene>
    <name evidence="13" type="ORF">FCG67_10360</name>
</gene>
<dbReference type="CDD" id="cd03531">
    <property type="entry name" value="Rieske_RO_Alpha_KSH"/>
    <property type="match status" value="1"/>
</dbReference>
<feature type="domain" description="Rieske" evidence="12">
    <location>
        <begin position="34"/>
        <end position="136"/>
    </location>
</feature>
<evidence type="ECO:0000256" key="5">
    <source>
        <dbReference type="ARBA" id="ARBA00023002"/>
    </source>
</evidence>
<keyword evidence="2" id="KW-0001">2Fe-2S</keyword>
<evidence type="ECO:0000256" key="10">
    <source>
        <dbReference type="ARBA" id="ARBA00030944"/>
    </source>
</evidence>
<proteinExistence type="predicted"/>
<reference evidence="13 14" key="1">
    <citation type="submission" date="2019-04" db="EMBL/GenBank/DDBJ databases">
        <title>Rhodococcus oryzae sp. nov., a novel actinomycete isolated from rhizosphere soil of rice (Oryza sativa L.).</title>
        <authorList>
            <person name="Li C."/>
        </authorList>
    </citation>
    <scope>NUCLEOTIDE SEQUENCE [LARGE SCALE GENOMIC DNA]</scope>
    <source>
        <strain evidence="13 14">NEAU-CX67</strain>
    </source>
</reference>
<dbReference type="InterPro" id="IPR045605">
    <property type="entry name" value="KshA-like_C"/>
</dbReference>
<dbReference type="Pfam" id="PF19298">
    <property type="entry name" value="KshA_C"/>
    <property type="match status" value="1"/>
</dbReference>
<comment type="caution">
    <text evidence="13">The sequence shown here is derived from an EMBL/GenBank/DDBJ whole genome shotgun (WGS) entry which is preliminary data.</text>
</comment>
<keyword evidence="9" id="KW-0753">Steroid metabolism</keyword>
<evidence type="ECO:0000256" key="1">
    <source>
        <dbReference type="ARBA" id="ARBA00001962"/>
    </source>
</evidence>
<dbReference type="InterPro" id="IPR050584">
    <property type="entry name" value="Cholesterol_7-desaturase"/>
</dbReference>
<organism evidence="13 14">
    <name type="scientific">Rhodococcus oryzae</name>
    <dbReference type="NCBI Taxonomy" id="2571143"/>
    <lineage>
        <taxon>Bacteria</taxon>
        <taxon>Bacillati</taxon>
        <taxon>Actinomycetota</taxon>
        <taxon>Actinomycetes</taxon>
        <taxon>Mycobacteriales</taxon>
        <taxon>Nocardiaceae</taxon>
        <taxon>Rhodococcus</taxon>
    </lineage>
</organism>
<dbReference type="Gene3D" id="2.102.10.10">
    <property type="entry name" value="Rieske [2Fe-2S] iron-sulphur domain"/>
    <property type="match status" value="1"/>
</dbReference>
<sequence length="390" mass="44585">MPRQTRGSTVDIEESDEVRIIDEGTPPARFARGWHCLGLVEGFRDGKPHSIEAFGTKLVVFADSNGEIKILDAYCRHMGGDLSQGTVKGDSIACPFHDWRWGGNGKCTGIPYARRVPPLARTRTWQIMEQDELLFVWNDPEGNPPPPEVAIPAMRAGDSEWTDWQWKSIVIDTNCREIIDNVVDMAHFFYVHYSFPTYFKNIFEGHVAIQEQSGVGREDITEWTDPDVPKLVGHGSIAAYHGPSFMIDDLVYHYDKYDVESVLINCHYPISPDQFVLMYGISVKKTEQIPAEIADQLVDAMIGYIGVGFEQDIEIWKNKTRIENPLLTTEDGPVYQLRRWYEQFYVDVADVKPEMVDRFEFELDTTRPVEVWKQEVADNIARRDAAKMSV</sequence>
<comment type="subunit">
    <text evidence="11">Homotrimer. The two-component system 3-ketosteroid-9-alpha-monooxygenase is composed of an oxygenase component KshA and a reductase component KshB.</text>
</comment>
<evidence type="ECO:0000256" key="3">
    <source>
        <dbReference type="ARBA" id="ARBA00022723"/>
    </source>
</evidence>
<evidence type="ECO:0000256" key="9">
    <source>
        <dbReference type="ARBA" id="ARBA00023221"/>
    </source>
</evidence>
<keyword evidence="5" id="KW-0560">Oxidoreductase</keyword>
<keyword evidence="14" id="KW-1185">Reference proteome</keyword>
<evidence type="ECO:0000256" key="11">
    <source>
        <dbReference type="ARBA" id="ARBA00046982"/>
    </source>
</evidence>
<evidence type="ECO:0000256" key="7">
    <source>
        <dbReference type="ARBA" id="ARBA00023014"/>
    </source>
</evidence>